<dbReference type="EMBL" id="CP027860">
    <property type="protein sequence ID" value="AVP95973.1"/>
    <property type="molecule type" value="Genomic_DNA"/>
</dbReference>
<dbReference type="PANTHER" id="PTHR38043">
    <property type="entry name" value="PROTEIN HEMX"/>
    <property type="match status" value="1"/>
</dbReference>
<dbReference type="Proteomes" id="UP000241074">
    <property type="component" value="Chromosome"/>
</dbReference>
<gene>
    <name evidence="2" type="ORF">C7S18_01640</name>
</gene>
<evidence type="ECO:0000256" key="1">
    <source>
        <dbReference type="SAM" id="Coils"/>
    </source>
</evidence>
<proteinExistence type="predicted"/>
<evidence type="ECO:0000313" key="3">
    <source>
        <dbReference type="Proteomes" id="UP000241074"/>
    </source>
</evidence>
<keyword evidence="1" id="KW-0175">Coiled coil</keyword>
<dbReference type="PANTHER" id="PTHR38043:SF1">
    <property type="entry name" value="PROTEIN HEMX"/>
    <property type="match status" value="1"/>
</dbReference>
<organism evidence="2 3">
    <name type="scientific">Ahniella affigens</name>
    <dbReference type="NCBI Taxonomy" id="2021234"/>
    <lineage>
        <taxon>Bacteria</taxon>
        <taxon>Pseudomonadati</taxon>
        <taxon>Pseudomonadota</taxon>
        <taxon>Gammaproteobacteria</taxon>
        <taxon>Lysobacterales</taxon>
        <taxon>Rhodanobacteraceae</taxon>
        <taxon>Ahniella</taxon>
    </lineage>
</organism>
<name>A0A2P1PM99_9GAMM</name>
<evidence type="ECO:0008006" key="4">
    <source>
        <dbReference type="Google" id="ProtNLM"/>
    </source>
</evidence>
<sequence length="337" mass="37210">MIQKTTASGRILLPVLSGLALLTSVLALAWLWQIQSRQGANEAERTRAESEVVQLRARLTSLEQSMQGVDQRVADAQITHRALREEVLGIGERAGLLEDALKRLSERRIDSIGELHINQAELLLAAGVERLRLFRDPETALSAFELADAELARLNDARFATVRQTLKREIESLRSAPRQAEADVLNAIDTIANALPTLKTRAEMASLGTTDEPAPNWRTRIARVFSELIRIRKVDPKQAAWVGPLQADALRAVVGLDLLLAKEALTEGDLTRYQQSASRARNAVMEGFELHPAGDQPVFSALARMQAYAPVEWPKVGMALEQLERLRGTADLLEPEA</sequence>
<reference evidence="2 3" key="1">
    <citation type="submission" date="2018-03" db="EMBL/GenBank/DDBJ databases">
        <title>Ahniella affigens gen. nov., sp. nov., a gammaproteobacterium isolated from sandy soil near a stream.</title>
        <authorList>
            <person name="Ko Y."/>
            <person name="Kim J.-H."/>
        </authorList>
    </citation>
    <scope>NUCLEOTIDE SEQUENCE [LARGE SCALE GENOMIC DNA]</scope>
    <source>
        <strain evidence="2 3">D13</strain>
    </source>
</reference>
<keyword evidence="3" id="KW-1185">Reference proteome</keyword>
<accession>A0A2P1PM99</accession>
<dbReference type="InterPro" id="IPR007470">
    <property type="entry name" value="HemX"/>
</dbReference>
<reference evidence="2 3" key="2">
    <citation type="submission" date="2018-03" db="EMBL/GenBank/DDBJ databases">
        <authorList>
            <person name="Keele B.F."/>
        </authorList>
    </citation>
    <scope>NUCLEOTIDE SEQUENCE [LARGE SCALE GENOMIC DNA]</scope>
    <source>
        <strain evidence="2 3">D13</strain>
    </source>
</reference>
<dbReference type="Pfam" id="PF04375">
    <property type="entry name" value="HemX"/>
    <property type="match status" value="1"/>
</dbReference>
<evidence type="ECO:0000313" key="2">
    <source>
        <dbReference type="EMBL" id="AVP95973.1"/>
    </source>
</evidence>
<dbReference type="KEGG" id="xba:C7S18_01640"/>
<feature type="coiled-coil region" evidence="1">
    <location>
        <begin position="45"/>
        <end position="72"/>
    </location>
</feature>
<dbReference type="AlphaFoldDB" id="A0A2P1PM99"/>
<dbReference type="RefSeq" id="WP_106889902.1">
    <property type="nucleotide sequence ID" value="NZ_CP027860.1"/>
</dbReference>
<dbReference type="OrthoDB" id="5944509at2"/>
<protein>
    <recommendedName>
        <fullName evidence="4">Uroporphyrin-3 C-methyltransferase</fullName>
    </recommendedName>
</protein>